<dbReference type="InterPro" id="IPR052534">
    <property type="entry name" value="Extracell_DNA_Util/SecSys_Comp"/>
</dbReference>
<dbReference type="RefSeq" id="WP_284352328.1">
    <property type="nucleotide sequence ID" value="NZ_BRXS01000007.1"/>
</dbReference>
<organism evidence="1 2">
    <name type="scientific">Roseisolibacter agri</name>
    <dbReference type="NCBI Taxonomy" id="2014610"/>
    <lineage>
        <taxon>Bacteria</taxon>
        <taxon>Pseudomonadati</taxon>
        <taxon>Gemmatimonadota</taxon>
        <taxon>Gemmatimonadia</taxon>
        <taxon>Gemmatimonadales</taxon>
        <taxon>Gemmatimonadaceae</taxon>
        <taxon>Roseisolibacter</taxon>
    </lineage>
</organism>
<sequence length="246" mass="26363">MIIEVNLLPGRQAARRGTSPTVGALVERAKLAVRDRYLAAAVVMLVGSAGGIGGAHVLQLRDAEQLAERETAAVGDSTRFHSVIKDRKQALAERDSVEKQLAIIAAIDSNRYVWAHVLDEVSQSLPAYTWLTNVKQTSGAPRPAAARKSTDTTAAGKAAAKADSIAADSAKGGLKFRIVGQTVDIQALTTFMRDLEASPFVQRVQLAKSEAVVVDGRDVTEFTLDGEYETPMRGLVRTRATTVPLR</sequence>
<dbReference type="Pfam" id="PF05137">
    <property type="entry name" value="PilN"/>
    <property type="match status" value="1"/>
</dbReference>
<protein>
    <recommendedName>
        <fullName evidence="3">Fimbrial assembly protein (PilN)</fullName>
    </recommendedName>
</protein>
<proteinExistence type="predicted"/>
<evidence type="ECO:0000313" key="1">
    <source>
        <dbReference type="EMBL" id="GLC27899.1"/>
    </source>
</evidence>
<evidence type="ECO:0008006" key="3">
    <source>
        <dbReference type="Google" id="ProtNLM"/>
    </source>
</evidence>
<comment type="caution">
    <text evidence="1">The sequence shown here is derived from an EMBL/GenBank/DDBJ whole genome shotgun (WGS) entry which is preliminary data.</text>
</comment>
<evidence type="ECO:0000313" key="2">
    <source>
        <dbReference type="Proteomes" id="UP001161325"/>
    </source>
</evidence>
<dbReference type="PANTHER" id="PTHR40278">
    <property type="entry name" value="DNA UTILIZATION PROTEIN HOFN"/>
    <property type="match status" value="1"/>
</dbReference>
<dbReference type="PANTHER" id="PTHR40278:SF1">
    <property type="entry name" value="DNA UTILIZATION PROTEIN HOFN"/>
    <property type="match status" value="1"/>
</dbReference>
<reference evidence="1" key="1">
    <citation type="submission" date="2022-08" db="EMBL/GenBank/DDBJ databases">
        <title>Draft genome sequencing of Roseisolibacter agri AW1220.</title>
        <authorList>
            <person name="Tobiishi Y."/>
            <person name="Tonouchi A."/>
        </authorList>
    </citation>
    <scope>NUCLEOTIDE SEQUENCE</scope>
    <source>
        <strain evidence="1">AW1220</strain>
    </source>
</reference>
<dbReference type="InterPro" id="IPR007813">
    <property type="entry name" value="PilN"/>
</dbReference>
<dbReference type="AlphaFoldDB" id="A0AA37VG40"/>
<dbReference type="EMBL" id="BRXS01000007">
    <property type="protein sequence ID" value="GLC27899.1"/>
    <property type="molecule type" value="Genomic_DNA"/>
</dbReference>
<name>A0AA37VG40_9BACT</name>
<dbReference type="Proteomes" id="UP001161325">
    <property type="component" value="Unassembled WGS sequence"/>
</dbReference>
<keyword evidence="2" id="KW-1185">Reference proteome</keyword>
<gene>
    <name evidence="1" type="ORF">rosag_44120</name>
</gene>
<accession>A0AA37VG40</accession>